<dbReference type="Gene3D" id="3.40.630.10">
    <property type="entry name" value="Zn peptidases"/>
    <property type="match status" value="1"/>
</dbReference>
<dbReference type="Pfam" id="PF07687">
    <property type="entry name" value="M20_dimer"/>
    <property type="match status" value="1"/>
</dbReference>
<evidence type="ECO:0000313" key="6">
    <source>
        <dbReference type="Proteomes" id="UP000662200"/>
    </source>
</evidence>
<evidence type="ECO:0000256" key="1">
    <source>
        <dbReference type="ARBA" id="ARBA00022670"/>
    </source>
</evidence>
<keyword evidence="3" id="KW-0378">Hydrolase</keyword>
<keyword evidence="6" id="KW-1185">Reference proteome</keyword>
<dbReference type="GO" id="GO:0046872">
    <property type="term" value="F:metal ion binding"/>
    <property type="evidence" value="ECO:0007669"/>
    <property type="project" value="UniProtKB-KW"/>
</dbReference>
<dbReference type="PANTHER" id="PTHR43270:SF12">
    <property type="entry name" value="SUCCINYL-DIAMINOPIMELATE DESUCCINYLASE"/>
    <property type="match status" value="1"/>
</dbReference>
<reference evidence="5" key="1">
    <citation type="journal article" date="2014" name="Int. J. Syst. Evol. Microbiol.">
        <title>Complete genome sequence of Corynebacterium casei LMG S-19264T (=DSM 44701T), isolated from a smear-ripened cheese.</title>
        <authorList>
            <consortium name="US DOE Joint Genome Institute (JGI-PGF)"/>
            <person name="Walter F."/>
            <person name="Albersmeier A."/>
            <person name="Kalinowski J."/>
            <person name="Ruckert C."/>
        </authorList>
    </citation>
    <scope>NUCLEOTIDE SEQUENCE</scope>
    <source>
        <strain evidence="5">JCM 3091</strain>
    </source>
</reference>
<dbReference type="EMBL" id="BMQC01000014">
    <property type="protein sequence ID" value="GGK38376.1"/>
    <property type="molecule type" value="Genomic_DNA"/>
</dbReference>
<gene>
    <name evidence="5" type="ORF">GCM10010124_34050</name>
</gene>
<feature type="domain" description="Peptidase M20 dimerisation" evidence="4">
    <location>
        <begin position="197"/>
        <end position="345"/>
    </location>
</feature>
<dbReference type="GO" id="GO:0008233">
    <property type="term" value="F:peptidase activity"/>
    <property type="evidence" value="ECO:0007669"/>
    <property type="project" value="UniProtKB-KW"/>
</dbReference>
<proteinExistence type="predicted"/>
<name>A0A8J3FL63_9ACTN</name>
<evidence type="ECO:0000259" key="4">
    <source>
        <dbReference type="Pfam" id="PF07687"/>
    </source>
</evidence>
<dbReference type="InterPro" id="IPR002933">
    <property type="entry name" value="Peptidase_M20"/>
</dbReference>
<dbReference type="RefSeq" id="WP_189115337.1">
    <property type="nucleotide sequence ID" value="NZ_BMQC01000014.1"/>
</dbReference>
<dbReference type="NCBIfam" id="NF005914">
    <property type="entry name" value="PRK07907.1"/>
    <property type="match status" value="1"/>
</dbReference>
<evidence type="ECO:0000313" key="5">
    <source>
        <dbReference type="EMBL" id="GGK38376.1"/>
    </source>
</evidence>
<dbReference type="SUPFAM" id="SSF53187">
    <property type="entry name" value="Zn-dependent exopeptidases"/>
    <property type="match status" value="1"/>
</dbReference>
<evidence type="ECO:0000256" key="3">
    <source>
        <dbReference type="ARBA" id="ARBA00022801"/>
    </source>
</evidence>
<comment type="caution">
    <text evidence="5">The sequence shown here is derived from an EMBL/GenBank/DDBJ whole genome shotgun (WGS) entry which is preliminary data.</text>
</comment>
<dbReference type="Proteomes" id="UP000662200">
    <property type="component" value="Unassembled WGS sequence"/>
</dbReference>
<dbReference type="GO" id="GO:0006508">
    <property type="term" value="P:proteolysis"/>
    <property type="evidence" value="ECO:0007669"/>
    <property type="project" value="UniProtKB-KW"/>
</dbReference>
<protein>
    <submittedName>
        <fullName evidence="5">Dipeptidase</fullName>
    </submittedName>
</protein>
<dbReference type="PANTHER" id="PTHR43270">
    <property type="entry name" value="BETA-ALA-HIS DIPEPTIDASE"/>
    <property type="match status" value="1"/>
</dbReference>
<accession>A0A8J3FL63</accession>
<reference evidence="5" key="2">
    <citation type="submission" date="2020-09" db="EMBL/GenBank/DDBJ databases">
        <authorList>
            <person name="Sun Q."/>
            <person name="Ohkuma M."/>
        </authorList>
    </citation>
    <scope>NUCLEOTIDE SEQUENCE</scope>
    <source>
        <strain evidence="5">JCM 3091</strain>
    </source>
</reference>
<sequence length="464" mass="48252">MTPPTSDTDVRAAIARELPGVRADLERLIRIPGIAFPGFDHNELDRSAEATAALLRGCGLAVEIVRAGGQPAVIGRRPGPPGAPTVLLYAHHDVQPTGDTALWDSDPFTPTERNGRLYARGAADDKAGIMVHVAALRALGPDLPVGVVVFVEGEEEYGSESLEPLLAAHRETLAADVIVIADSGNWDIGVPALTTSLRGIVNCFVEVRVLESAVHSGMFGGPIPDALTVLSRLIASLHDEAGDVAVEGLTATAAAPLDLPGERLRREAGVVGGLEFIGTGRLVDRLWTKPSVAVLGIDAPSTEGAPNALVPAARAKINLRLAPGQDPKAAYAALCAHLERHAPWGVRPTVTLEQDGAPCVIDARGPVYDAVRAAFRSAWDGVDPVDIGVGGSIPFIATFQEMFPDAAILVTGVEDPQSAAHGPNESLHLAEFHRACLAEALLLHALRPAAAAAPQPASSATPGT</sequence>
<dbReference type="Gene3D" id="3.30.70.360">
    <property type="match status" value="1"/>
</dbReference>
<dbReference type="InterPro" id="IPR011650">
    <property type="entry name" value="Peptidase_M20_dimer"/>
</dbReference>
<keyword evidence="2" id="KW-0479">Metal-binding</keyword>
<dbReference type="InterPro" id="IPR051458">
    <property type="entry name" value="Cyt/Met_Dipeptidase"/>
</dbReference>
<evidence type="ECO:0000256" key="2">
    <source>
        <dbReference type="ARBA" id="ARBA00022723"/>
    </source>
</evidence>
<keyword evidence="1" id="KW-0645">Protease</keyword>
<organism evidence="5 6">
    <name type="scientific">Pilimelia terevasa</name>
    <dbReference type="NCBI Taxonomy" id="53372"/>
    <lineage>
        <taxon>Bacteria</taxon>
        <taxon>Bacillati</taxon>
        <taxon>Actinomycetota</taxon>
        <taxon>Actinomycetes</taxon>
        <taxon>Micromonosporales</taxon>
        <taxon>Micromonosporaceae</taxon>
        <taxon>Pilimelia</taxon>
    </lineage>
</organism>
<dbReference type="AlphaFoldDB" id="A0A8J3FL63"/>
<dbReference type="Pfam" id="PF01546">
    <property type="entry name" value="Peptidase_M20"/>
    <property type="match status" value="1"/>
</dbReference>